<sequence length="211" mass="23649">MHEGSSYVGYHQRNTKREGVGHRMNDIIKETSICRLNDGKTLQHPFSTYVGGVTLTKDHLIIIPIIKTPKYYFIRCSALGGLYVIGGALFISIGVTISLLTLQWILLPFAIVVLLWLCHKLLLSNIRKRMGMLENGDDCLMIPLHSIKKIDMGTRGLTPYKYISVSYTPGKGLCSDISFLIFSKWELILKKNQMAWVCAIKEAMIAAGDGE</sequence>
<feature type="transmembrane region" description="Helical" evidence="1">
    <location>
        <begin position="101"/>
        <end position="123"/>
    </location>
</feature>
<accession>A0A7G9YR67</accession>
<dbReference type="AlphaFoldDB" id="A0A7G9YR67"/>
<feature type="transmembrane region" description="Helical" evidence="1">
    <location>
        <begin position="72"/>
        <end position="95"/>
    </location>
</feature>
<evidence type="ECO:0000256" key="1">
    <source>
        <dbReference type="SAM" id="Phobius"/>
    </source>
</evidence>
<protein>
    <submittedName>
        <fullName evidence="2">Uncharacterized protein</fullName>
    </submittedName>
</protein>
<name>A0A7G9YR67_9EURY</name>
<keyword evidence="1" id="KW-0472">Membrane</keyword>
<keyword evidence="1" id="KW-1133">Transmembrane helix</keyword>
<gene>
    <name evidence="2" type="ORF">EGLMOMJH_00040</name>
</gene>
<organism evidence="2">
    <name type="scientific">Candidatus Methanogaster sp. ANME-2c ERB4</name>
    <dbReference type="NCBI Taxonomy" id="2759911"/>
    <lineage>
        <taxon>Archaea</taxon>
        <taxon>Methanobacteriati</taxon>
        <taxon>Methanobacteriota</taxon>
        <taxon>Stenosarchaea group</taxon>
        <taxon>Methanomicrobia</taxon>
        <taxon>Methanosarcinales</taxon>
        <taxon>ANME-2 cluster</taxon>
        <taxon>Candidatus Methanogasteraceae</taxon>
        <taxon>Candidatus Methanogaster</taxon>
    </lineage>
</organism>
<proteinExistence type="predicted"/>
<dbReference type="EMBL" id="MT631437">
    <property type="protein sequence ID" value="QNO50501.1"/>
    <property type="molecule type" value="Genomic_DNA"/>
</dbReference>
<reference evidence="2" key="1">
    <citation type="submission" date="2020-06" db="EMBL/GenBank/DDBJ databases">
        <title>Unique genomic features of the anaerobic methanotrophic archaea.</title>
        <authorList>
            <person name="Chadwick G.L."/>
            <person name="Skennerton C.T."/>
            <person name="Laso-Perez R."/>
            <person name="Leu A.O."/>
            <person name="Speth D.R."/>
            <person name="Yu H."/>
            <person name="Morgan-Lang C."/>
            <person name="Hatzenpichler R."/>
            <person name="Goudeau D."/>
            <person name="Malmstrom R."/>
            <person name="Brazelton W.J."/>
            <person name="Woyke T."/>
            <person name="Hallam S.J."/>
            <person name="Tyson G.W."/>
            <person name="Wegener G."/>
            <person name="Boetius A."/>
            <person name="Orphan V."/>
        </authorList>
    </citation>
    <scope>NUCLEOTIDE SEQUENCE</scope>
</reference>
<evidence type="ECO:0000313" key="2">
    <source>
        <dbReference type="EMBL" id="QNO50501.1"/>
    </source>
</evidence>
<keyword evidence="1" id="KW-0812">Transmembrane</keyword>